<dbReference type="eggNOG" id="arCOG01299">
    <property type="taxonomic scope" value="Archaea"/>
</dbReference>
<protein>
    <recommendedName>
        <fullName evidence="2">SoxA A3 domain-containing protein</fullName>
    </recommendedName>
</protein>
<proteinExistence type="predicted"/>
<dbReference type="HOGENOM" id="CLU_172457_1_0_2"/>
<dbReference type="InterPro" id="IPR041117">
    <property type="entry name" value="SoxA_A3"/>
</dbReference>
<reference evidence="3 4" key="1">
    <citation type="journal article" date="2011" name="J. Bacteriol.">
        <title>Complete genome sequence of the hyperthermophilic, piezophilic, heterotrophic, and carboxydotrophic archaeon Thermococcus barophilus MP.</title>
        <authorList>
            <person name="Vannier P."/>
            <person name="Marteinsson V.T."/>
            <person name="Fridjonsson O.H."/>
            <person name="Oger P."/>
            <person name="Jebbar M."/>
        </authorList>
    </citation>
    <scope>NUCLEOTIDE SEQUENCE [LARGE SCALE GENOMIC DNA]</scope>
    <source>
        <strain evidence="4">DSM 11836 / MP</strain>
    </source>
</reference>
<dbReference type="PANTHER" id="PTHR42949:SF3">
    <property type="entry name" value="ANAEROBIC GLYCEROL-3-PHOSPHATE DEHYDROGENASE SUBUNIT B"/>
    <property type="match status" value="1"/>
</dbReference>
<dbReference type="Gene3D" id="1.10.10.1100">
    <property type="entry name" value="BFD-like [2Fe-2S]-binding domain"/>
    <property type="match status" value="1"/>
</dbReference>
<organism evidence="3 4">
    <name type="scientific">Thermococcus barophilus (strain DSM 11836 / MP)</name>
    <dbReference type="NCBI Taxonomy" id="391623"/>
    <lineage>
        <taxon>Archaea</taxon>
        <taxon>Methanobacteriati</taxon>
        <taxon>Methanobacteriota</taxon>
        <taxon>Thermococci</taxon>
        <taxon>Thermococcales</taxon>
        <taxon>Thermococcaceae</taxon>
        <taxon>Thermococcus</taxon>
    </lineage>
</organism>
<evidence type="ECO:0000313" key="3">
    <source>
        <dbReference type="EMBL" id="ADT83953.1"/>
    </source>
</evidence>
<name>F0LMH4_THEBM</name>
<dbReference type="GeneID" id="70537864"/>
<dbReference type="PANTHER" id="PTHR42949">
    <property type="entry name" value="ANAEROBIC GLYCEROL-3-PHOSPHATE DEHYDROGENASE SUBUNIT B"/>
    <property type="match status" value="1"/>
</dbReference>
<dbReference type="Pfam" id="PF17806">
    <property type="entry name" value="SO_alpha_A3"/>
    <property type="match status" value="1"/>
</dbReference>
<feature type="domain" description="SoxA A3" evidence="2">
    <location>
        <begin position="20"/>
        <end position="96"/>
    </location>
</feature>
<dbReference type="GO" id="GO:0016491">
    <property type="term" value="F:oxidoreductase activity"/>
    <property type="evidence" value="ECO:0007669"/>
    <property type="project" value="UniProtKB-KW"/>
</dbReference>
<dbReference type="EMBL" id="CP002372">
    <property type="protein sequence ID" value="ADT83953.1"/>
    <property type="molecule type" value="Genomic_DNA"/>
</dbReference>
<accession>F0LMH4</accession>
<keyword evidence="1" id="KW-0560">Oxidoreductase</keyword>
<dbReference type="KEGG" id="tba:TERMP_00977"/>
<keyword evidence="4" id="KW-1185">Reference proteome</keyword>
<evidence type="ECO:0000259" key="2">
    <source>
        <dbReference type="Pfam" id="PF17806"/>
    </source>
</evidence>
<dbReference type="InterPro" id="IPR041854">
    <property type="entry name" value="BFD-like_2Fe2S-bd_dom_sf"/>
</dbReference>
<dbReference type="RefSeq" id="WP_013467251.1">
    <property type="nucleotide sequence ID" value="NC_014804.1"/>
</dbReference>
<evidence type="ECO:0000256" key="1">
    <source>
        <dbReference type="ARBA" id="ARBA00023002"/>
    </source>
</evidence>
<dbReference type="PATRIC" id="fig|391623.17.peg.980"/>
<dbReference type="InterPro" id="IPR051691">
    <property type="entry name" value="Metab_Enz_Cyan_OpOx_G3PDH"/>
</dbReference>
<evidence type="ECO:0000313" key="4">
    <source>
        <dbReference type="Proteomes" id="UP000007478"/>
    </source>
</evidence>
<gene>
    <name evidence="3" type="ordered locus">TERMP_00977</name>
</gene>
<dbReference type="AlphaFoldDB" id="F0LMH4"/>
<sequence length="98" mass="11148">MIKFNLDLEKVNPEEVFICGCDVTLKDILDLIDQGITDIQLIKRLTHVGMGFCQGRYCIDTVAQIIAWKTGKDLKEIKLPVARMPVRPVKMKVMADEE</sequence>
<dbReference type="Proteomes" id="UP000007478">
    <property type="component" value="Chromosome"/>
</dbReference>